<evidence type="ECO:0000313" key="2">
    <source>
        <dbReference type="EMBL" id="OCA88743.1"/>
    </source>
</evidence>
<dbReference type="PANTHER" id="PTHR32097:SF17">
    <property type="entry name" value="CAMP-BINDING PROTEIN 1-RELATED"/>
    <property type="match status" value="1"/>
</dbReference>
<accession>A0A1B9AYD2</accession>
<organism evidence="2 3">
    <name type="scientific">Pseudobacillus wudalianchiensis</name>
    <dbReference type="NCBI Taxonomy" id="1743143"/>
    <lineage>
        <taxon>Bacteria</taxon>
        <taxon>Bacillati</taxon>
        <taxon>Bacillota</taxon>
        <taxon>Bacilli</taxon>
        <taxon>Bacillales</taxon>
        <taxon>Bacillaceae</taxon>
        <taxon>Pseudobacillus</taxon>
    </lineage>
</organism>
<dbReference type="InterPro" id="IPR003325">
    <property type="entry name" value="TerD"/>
</dbReference>
<protein>
    <recommendedName>
        <fullName evidence="1">TerD domain-containing protein</fullName>
    </recommendedName>
</protein>
<dbReference type="Proteomes" id="UP000092578">
    <property type="component" value="Unassembled WGS sequence"/>
</dbReference>
<dbReference type="InterPro" id="IPR051324">
    <property type="entry name" value="Stress/Tellurium_Resist"/>
</dbReference>
<proteinExistence type="predicted"/>
<dbReference type="EMBL" id="MAYT01000012">
    <property type="protein sequence ID" value="OCA88743.1"/>
    <property type="molecule type" value="Genomic_DNA"/>
</dbReference>
<name>A0A1B9AYD2_9BACI</name>
<dbReference type="AlphaFoldDB" id="A0A1B9AYD2"/>
<reference evidence="3" key="1">
    <citation type="submission" date="2016-05" db="EMBL/GenBank/DDBJ databases">
        <authorList>
            <person name="Liu B."/>
            <person name="Wang J."/>
            <person name="Zhu Y."/>
            <person name="Liu G."/>
            <person name="Chen Q."/>
            <person name="Chen Z."/>
            <person name="Lan J."/>
            <person name="Che J."/>
            <person name="Ge C."/>
            <person name="Shi H."/>
            <person name="Pan Z."/>
            <person name="Liu X."/>
        </authorList>
    </citation>
    <scope>NUCLEOTIDE SEQUENCE [LARGE SCALE GENOMIC DNA]</scope>
    <source>
        <strain evidence="3">FJAT-27215</strain>
    </source>
</reference>
<gene>
    <name evidence="2" type="ORF">A8F95_04665</name>
</gene>
<dbReference type="Pfam" id="PF02342">
    <property type="entry name" value="TerD"/>
    <property type="match status" value="1"/>
</dbReference>
<keyword evidence="3" id="KW-1185">Reference proteome</keyword>
<dbReference type="CDD" id="cd06974">
    <property type="entry name" value="TerD_like"/>
    <property type="match status" value="1"/>
</dbReference>
<sequence>MNLVKGARADITKNQPGLDEIIVQISWEAASALDIDASIFMIDHSGKCPGDPYMIFYGNSSSSDQSVRHSVSSQSSKKTEAFSIKLSAIHATVQKLVLTLTIFEGDQKGQTFAQMNNASMKILNRTNNTELLHYDLGPFTVENSLVVAEIYRKENDWKISANTGGFAGGLAQLCEHFGLEVKEENQSVAPTPEQAKNETAATIQDNKPTVNGNAPTIQLSKITLEKPGDFISLKKADKINHIAVKLQWTKGVDLDMHAFYKTKDGQNGHIFFGNKGKTDKSPFIALDKDAGVGNTSGNNEENLVIKTLKDVESVIIATNIFRFLPFRKGDNFAKYDGKVIVKTNTGDEIDVPLTSNEPGRWCIISKIDNINPAAPKVININRVQKNQPNIDEY</sequence>
<dbReference type="RefSeq" id="WP_065410071.1">
    <property type="nucleotide sequence ID" value="NZ_MAYT01000012.1"/>
</dbReference>
<evidence type="ECO:0000259" key="1">
    <source>
        <dbReference type="Pfam" id="PF02342"/>
    </source>
</evidence>
<dbReference type="Gene3D" id="2.60.60.30">
    <property type="entry name" value="sav2460 like domains"/>
    <property type="match status" value="1"/>
</dbReference>
<evidence type="ECO:0000313" key="3">
    <source>
        <dbReference type="Proteomes" id="UP000092578"/>
    </source>
</evidence>
<dbReference type="PANTHER" id="PTHR32097">
    <property type="entry name" value="CAMP-BINDING PROTEIN 1-RELATED"/>
    <property type="match status" value="1"/>
</dbReference>
<feature type="domain" description="TerD" evidence="1">
    <location>
        <begin position="1"/>
        <end position="177"/>
    </location>
</feature>
<comment type="caution">
    <text evidence="2">The sequence shown here is derived from an EMBL/GenBank/DDBJ whole genome shotgun (WGS) entry which is preliminary data.</text>
</comment>